<name>A0ACC2WVN4_9TREE</name>
<accession>A0ACC2WVN4</accession>
<proteinExistence type="predicted"/>
<reference evidence="1" key="1">
    <citation type="submission" date="2023-04" db="EMBL/GenBank/DDBJ databases">
        <title>Draft Genome sequencing of Naganishia species isolated from polar environments using Oxford Nanopore Technology.</title>
        <authorList>
            <person name="Leo P."/>
            <person name="Venkateswaran K."/>
        </authorList>
    </citation>
    <scope>NUCLEOTIDE SEQUENCE</scope>
    <source>
        <strain evidence="1">MNA-CCFEE 5262</strain>
    </source>
</reference>
<keyword evidence="2" id="KW-1185">Reference proteome</keyword>
<dbReference type="EMBL" id="JASBWS010000006">
    <property type="protein sequence ID" value="KAJ9115189.1"/>
    <property type="molecule type" value="Genomic_DNA"/>
</dbReference>
<gene>
    <name evidence="1" type="ORF">QFC20_001056</name>
</gene>
<protein>
    <submittedName>
        <fullName evidence="1">Uncharacterized protein</fullName>
    </submittedName>
</protein>
<comment type="caution">
    <text evidence="1">The sequence shown here is derived from an EMBL/GenBank/DDBJ whole genome shotgun (WGS) entry which is preliminary data.</text>
</comment>
<dbReference type="Proteomes" id="UP001230649">
    <property type="component" value="Unassembled WGS sequence"/>
</dbReference>
<organism evidence="1 2">
    <name type="scientific">Naganishia adeliensis</name>
    <dbReference type="NCBI Taxonomy" id="92952"/>
    <lineage>
        <taxon>Eukaryota</taxon>
        <taxon>Fungi</taxon>
        <taxon>Dikarya</taxon>
        <taxon>Basidiomycota</taxon>
        <taxon>Agaricomycotina</taxon>
        <taxon>Tremellomycetes</taxon>
        <taxon>Filobasidiales</taxon>
        <taxon>Filobasidiaceae</taxon>
        <taxon>Naganishia</taxon>
    </lineage>
</organism>
<evidence type="ECO:0000313" key="2">
    <source>
        <dbReference type="Proteomes" id="UP001230649"/>
    </source>
</evidence>
<evidence type="ECO:0000313" key="1">
    <source>
        <dbReference type="EMBL" id="KAJ9115189.1"/>
    </source>
</evidence>
<sequence>MCVQFCPEGCPACCLLLLAGQYPVCQECKTAKNSFGSFVDPKSHATLAAPPAALQNEKSKQDPDYRLESGIFLPNSPALTEYSAFSTDGTSSSMETDWVSDIQEAFDDEMQFPESPVEPEQHLAVSQPAGIVSDCADADSENDVQDLGQASNEDLESDVMDQDSESDDTNDRSYLEVFRHLARYQRRATAIIELRAFLLKSIPHQQHSSSFLAQTPAISQEEPQLSQNKIEPSREPTSWTKSGRKFSSIDAARRASSSSSIANIQPTCDQQIPQPEAEATRSTTSHRQDGHSLEDMETESELSECDEDIFEIEMDDEMSDHDAESEYEPDTDLDDTGDMDVDSDEDADFEMRSVQWTEARALW</sequence>